<keyword evidence="2" id="KW-1185">Reference proteome</keyword>
<protein>
    <recommendedName>
        <fullName evidence="3">F-box domain-containing protein</fullName>
    </recommendedName>
</protein>
<evidence type="ECO:0008006" key="3">
    <source>
        <dbReference type="Google" id="ProtNLM"/>
    </source>
</evidence>
<reference evidence="1 2" key="1">
    <citation type="submission" date="2016-07" db="EMBL/GenBank/DDBJ databases">
        <title>Pervasive Adenine N6-methylation of Active Genes in Fungi.</title>
        <authorList>
            <consortium name="DOE Joint Genome Institute"/>
            <person name="Mondo S.J."/>
            <person name="Dannebaum R.O."/>
            <person name="Kuo R.C."/>
            <person name="Labutti K."/>
            <person name="Haridas S."/>
            <person name="Kuo A."/>
            <person name="Salamov A."/>
            <person name="Ahrendt S.R."/>
            <person name="Lipzen A."/>
            <person name="Sullivan W."/>
            <person name="Andreopoulos W.B."/>
            <person name="Clum A."/>
            <person name="Lindquist E."/>
            <person name="Daum C."/>
            <person name="Ramamoorthy G.K."/>
            <person name="Gryganskyi A."/>
            <person name="Culley D."/>
            <person name="Magnuson J.K."/>
            <person name="James T.Y."/>
            <person name="O'Malley M.A."/>
            <person name="Stajich J.E."/>
            <person name="Spatafora J.W."/>
            <person name="Visel A."/>
            <person name="Grigoriev I.V."/>
        </authorList>
    </citation>
    <scope>NUCLEOTIDE SEQUENCE [LARGE SCALE GENOMIC DNA]</scope>
    <source>
        <strain evidence="1 2">62-1032</strain>
    </source>
</reference>
<evidence type="ECO:0000313" key="2">
    <source>
        <dbReference type="Proteomes" id="UP000193467"/>
    </source>
</evidence>
<accession>A0A1Y2FEK8</accession>
<dbReference type="AlphaFoldDB" id="A0A1Y2FEK8"/>
<evidence type="ECO:0000313" key="1">
    <source>
        <dbReference type="EMBL" id="ORY82342.1"/>
    </source>
</evidence>
<dbReference type="Proteomes" id="UP000193467">
    <property type="component" value="Unassembled WGS sequence"/>
</dbReference>
<dbReference type="InParanoid" id="A0A1Y2FEK8"/>
<dbReference type="EMBL" id="MCGR01000021">
    <property type="protein sequence ID" value="ORY82342.1"/>
    <property type="molecule type" value="Genomic_DNA"/>
</dbReference>
<gene>
    <name evidence="1" type="ORF">BCR35DRAFT_303734</name>
</gene>
<name>A0A1Y2FEK8_9BASI</name>
<comment type="caution">
    <text evidence="1">The sequence shown here is derived from an EMBL/GenBank/DDBJ whole genome shotgun (WGS) entry which is preliminary data.</text>
</comment>
<sequence length="277" mass="30502">MVERELCAAGRQATDGVLGKPIQDALASIPGMREIEIIGTGAVPLSVLNRFFEAWPDLTSFSLYDKTGRYSRRTVQNTPSFAFQHPPACLVHLAIRASDNMVLTKALIGVTQATLRRPELGEVYATEGEAVLEIVKPILGQLTTFSMLDGDRPYSWGLLQQPARAVGTYLQSTMKELTSVRALTIGLDGYDLANLFTLLTEIPTLRYFSLQFGSYSDKTRLKLISSQTAVEYLKSSPPSLRSMVLPPELWWDVWSVPAGGRVEKAANAAGVDLPYCW</sequence>
<proteinExistence type="predicted"/>
<organism evidence="1 2">
    <name type="scientific">Leucosporidium creatinivorum</name>
    <dbReference type="NCBI Taxonomy" id="106004"/>
    <lineage>
        <taxon>Eukaryota</taxon>
        <taxon>Fungi</taxon>
        <taxon>Dikarya</taxon>
        <taxon>Basidiomycota</taxon>
        <taxon>Pucciniomycotina</taxon>
        <taxon>Microbotryomycetes</taxon>
        <taxon>Leucosporidiales</taxon>
        <taxon>Leucosporidium</taxon>
    </lineage>
</organism>